<evidence type="ECO:0000313" key="6">
    <source>
        <dbReference type="Proteomes" id="UP000029844"/>
    </source>
</evidence>
<feature type="transmembrane region" description="Helical" evidence="3">
    <location>
        <begin position="69"/>
        <end position="102"/>
    </location>
</feature>
<dbReference type="Proteomes" id="UP000029844">
    <property type="component" value="Unassembled WGS sequence"/>
</dbReference>
<protein>
    <recommendedName>
        <fullName evidence="4">Glycosyl transferase family 1 domain-containing protein</fullName>
    </recommendedName>
</protein>
<dbReference type="AlphaFoldDB" id="A0A099WCP2"/>
<dbReference type="PANTHER" id="PTHR12526:SF629">
    <property type="entry name" value="TEICHURONIC ACID BIOSYNTHESIS GLYCOSYLTRANSFERASE TUAH-RELATED"/>
    <property type="match status" value="1"/>
</dbReference>
<keyword evidence="3" id="KW-1133">Transmembrane helix</keyword>
<dbReference type="Gene3D" id="3.40.50.2000">
    <property type="entry name" value="Glycogen Phosphorylase B"/>
    <property type="match status" value="2"/>
</dbReference>
<keyword evidence="3" id="KW-0472">Membrane</keyword>
<reference evidence="5 6" key="1">
    <citation type="submission" date="2014-05" db="EMBL/GenBank/DDBJ databases">
        <title>Novel Listeriaceae from food processing environments.</title>
        <authorList>
            <person name="den Bakker H.C."/>
        </authorList>
    </citation>
    <scope>NUCLEOTIDE SEQUENCE [LARGE SCALE GENOMIC DNA]</scope>
    <source>
        <strain evidence="5 6">FSL A5-0281</strain>
    </source>
</reference>
<dbReference type="GO" id="GO:0016757">
    <property type="term" value="F:glycosyltransferase activity"/>
    <property type="evidence" value="ECO:0007669"/>
    <property type="project" value="UniProtKB-KW"/>
</dbReference>
<dbReference type="SUPFAM" id="SSF53756">
    <property type="entry name" value="UDP-Glycosyltransferase/glycogen phosphorylase"/>
    <property type="match status" value="1"/>
</dbReference>
<sequence>MRPKIVMLLFNNFSNDARVLKEGKTLAKAGYWVELICMQEYKKKVLPKSELVAPFFYVTRVGGKNNQYAIWVISLLLFILGFSVLGQFGIAVVAIMLLFISFTSKGHIFIHRSMTIITMALVARSRDADYFQAHDLNTLPQAHFAARSRWNKSLLIYDSHEVQTSREGCNGFLYKKIEQFYIRKIDLMIVENHTRAAFNEQLYGFLPAVLHNYPEYVTRMVGGQSIHQLLKLPPNEKILLYQGVINPGRGLEKLVEAVPLFQEGTLVFIGDGRQKKELQARVAELALEDRVKFIDKVPLHELRSYTQQAFLGFQVLNNTCFNHYSASSNKLFEYISAEVPVIACEFPEIKKVVEGDQVGVCVDSHCPKAIATGVNHLLQNTTKYQLLKKNTRRIKKKYTWEKEQIKLEHYYKSLNTKEKNEREIS</sequence>
<keyword evidence="3" id="KW-0812">Transmembrane</keyword>
<keyword evidence="1" id="KW-0328">Glycosyltransferase</keyword>
<organism evidence="5 6">
    <name type="scientific">Listeria booriae</name>
    <dbReference type="NCBI Taxonomy" id="1552123"/>
    <lineage>
        <taxon>Bacteria</taxon>
        <taxon>Bacillati</taxon>
        <taxon>Bacillota</taxon>
        <taxon>Bacilli</taxon>
        <taxon>Bacillales</taxon>
        <taxon>Listeriaceae</taxon>
        <taxon>Listeria</taxon>
    </lineage>
</organism>
<dbReference type="Pfam" id="PF00534">
    <property type="entry name" value="Glycos_transf_1"/>
    <property type="match status" value="1"/>
</dbReference>
<dbReference type="EMBL" id="JNFA01000005">
    <property type="protein sequence ID" value="KGL43499.1"/>
    <property type="molecule type" value="Genomic_DNA"/>
</dbReference>
<evidence type="ECO:0000256" key="2">
    <source>
        <dbReference type="ARBA" id="ARBA00022679"/>
    </source>
</evidence>
<dbReference type="RefSeq" id="WP_036083957.1">
    <property type="nucleotide sequence ID" value="NZ_CBCSHQ010000001.1"/>
</dbReference>
<evidence type="ECO:0000259" key="4">
    <source>
        <dbReference type="Pfam" id="PF00534"/>
    </source>
</evidence>
<dbReference type="STRING" id="1552123.EP57_02670"/>
<name>A0A099WCP2_9LIST</name>
<keyword evidence="2" id="KW-0808">Transferase</keyword>
<comment type="caution">
    <text evidence="5">The sequence shown here is derived from an EMBL/GenBank/DDBJ whole genome shotgun (WGS) entry which is preliminary data.</text>
</comment>
<accession>A0A099WCP2</accession>
<feature type="domain" description="Glycosyl transferase family 1" evidence="4">
    <location>
        <begin position="228"/>
        <end position="393"/>
    </location>
</feature>
<evidence type="ECO:0000256" key="1">
    <source>
        <dbReference type="ARBA" id="ARBA00022676"/>
    </source>
</evidence>
<proteinExistence type="predicted"/>
<dbReference type="eggNOG" id="COG0438">
    <property type="taxonomic scope" value="Bacteria"/>
</dbReference>
<evidence type="ECO:0000256" key="3">
    <source>
        <dbReference type="SAM" id="Phobius"/>
    </source>
</evidence>
<evidence type="ECO:0000313" key="5">
    <source>
        <dbReference type="EMBL" id="KGL43499.1"/>
    </source>
</evidence>
<dbReference type="OrthoDB" id="9813214at2"/>
<dbReference type="GeneID" id="58716338"/>
<dbReference type="InterPro" id="IPR001296">
    <property type="entry name" value="Glyco_trans_1"/>
</dbReference>
<dbReference type="PANTHER" id="PTHR12526">
    <property type="entry name" value="GLYCOSYLTRANSFERASE"/>
    <property type="match status" value="1"/>
</dbReference>
<keyword evidence="6" id="KW-1185">Reference proteome</keyword>
<gene>
    <name evidence="5" type="ORF">EP57_02670</name>
</gene>